<organism evidence="2 3">
    <name type="scientific">Fusarium torreyae</name>
    <dbReference type="NCBI Taxonomy" id="1237075"/>
    <lineage>
        <taxon>Eukaryota</taxon>
        <taxon>Fungi</taxon>
        <taxon>Dikarya</taxon>
        <taxon>Ascomycota</taxon>
        <taxon>Pezizomycotina</taxon>
        <taxon>Sordariomycetes</taxon>
        <taxon>Hypocreomycetidae</taxon>
        <taxon>Hypocreales</taxon>
        <taxon>Nectriaceae</taxon>
        <taxon>Fusarium</taxon>
    </lineage>
</organism>
<proteinExistence type="predicted"/>
<feature type="compositionally biased region" description="Basic and acidic residues" evidence="1">
    <location>
        <begin position="93"/>
        <end position="102"/>
    </location>
</feature>
<dbReference type="Proteomes" id="UP001152049">
    <property type="component" value="Unassembled WGS sequence"/>
</dbReference>
<dbReference type="AlphaFoldDB" id="A0A9W8RWK3"/>
<accession>A0A9W8RWK3</accession>
<dbReference type="EMBL" id="JAOQAZ010000017">
    <property type="protein sequence ID" value="KAJ4257373.1"/>
    <property type="molecule type" value="Genomic_DNA"/>
</dbReference>
<feature type="region of interest" description="Disordered" evidence="1">
    <location>
        <begin position="1"/>
        <end position="102"/>
    </location>
</feature>
<feature type="compositionally biased region" description="Low complexity" evidence="1">
    <location>
        <begin position="76"/>
        <end position="85"/>
    </location>
</feature>
<sequence>MDSPYASDSDVSSDPELTNSSQTVASGSRYAGQKCFDDDGMSKNGTMFSPEDMEDVPLDEDEPSEDEDDWVMPYGAEVAAAEAEASTSTQPEHPLDRSDSRDFRFDDADMMSIFLLDGPEEDEPPHILTGYAIPFGPYHPERPHTWKELHPRRAKAIAFADNIPGAQTLRETLSVTTTVAQTNLARSYNGIAGQVEATALTTRQAVDIAGEIGGYLWQGTMNAGRNAAVRVQESWLNWPLPLNRGILATVGELCVEGAQSLPPTDGIIRPRGRH</sequence>
<name>A0A9W8RWK3_9HYPO</name>
<keyword evidence="3" id="KW-1185">Reference proteome</keyword>
<comment type="caution">
    <text evidence="2">The sequence shown here is derived from an EMBL/GenBank/DDBJ whole genome shotgun (WGS) entry which is preliminary data.</text>
</comment>
<evidence type="ECO:0000256" key="1">
    <source>
        <dbReference type="SAM" id="MobiDB-lite"/>
    </source>
</evidence>
<evidence type="ECO:0000313" key="3">
    <source>
        <dbReference type="Proteomes" id="UP001152049"/>
    </source>
</evidence>
<reference evidence="2" key="1">
    <citation type="submission" date="2022-09" db="EMBL/GenBank/DDBJ databases">
        <title>Fusarium specimens isolated from Avocado Roots.</title>
        <authorList>
            <person name="Stajich J."/>
            <person name="Roper C."/>
            <person name="Heimlech-Rivalta G."/>
        </authorList>
    </citation>
    <scope>NUCLEOTIDE SEQUENCE</scope>
    <source>
        <strain evidence="2">CF00136</strain>
    </source>
</reference>
<gene>
    <name evidence="2" type="ORF">NW762_008492</name>
</gene>
<feature type="compositionally biased region" description="Acidic residues" evidence="1">
    <location>
        <begin position="51"/>
        <end position="70"/>
    </location>
</feature>
<feature type="compositionally biased region" description="Polar residues" evidence="1">
    <location>
        <begin position="9"/>
        <end position="26"/>
    </location>
</feature>
<protein>
    <submittedName>
        <fullName evidence="2">Uncharacterized protein</fullName>
    </submittedName>
</protein>
<evidence type="ECO:0000313" key="2">
    <source>
        <dbReference type="EMBL" id="KAJ4257373.1"/>
    </source>
</evidence>
<dbReference type="OrthoDB" id="5064335at2759"/>